<evidence type="ECO:0000256" key="1">
    <source>
        <dbReference type="SAM" id="Coils"/>
    </source>
</evidence>
<accession>A0A811T8U2</accession>
<name>A0A811T8U2_9EURY</name>
<reference evidence="2" key="1">
    <citation type="submission" date="2020-10" db="EMBL/GenBank/DDBJ databases">
        <authorList>
            <person name="Hahn C.J."/>
            <person name="Laso-Perez R."/>
            <person name="Vulcano F."/>
            <person name="Vaziourakis K.-M."/>
            <person name="Stokke R."/>
            <person name="Steen I.H."/>
            <person name="Teske A."/>
            <person name="Boetius A."/>
            <person name="Liebeke M."/>
            <person name="Amann R."/>
            <person name="Knittel K."/>
        </authorList>
    </citation>
    <scope>NUCLEOTIDE SEQUENCE</scope>
    <source>
        <strain evidence="2">Gfbio:e3339647-f889-4370-9287-4fb5cb688e4c:AG392J18_GoMArc1</strain>
    </source>
</reference>
<protein>
    <submittedName>
        <fullName evidence="2">Uncharacterized protein</fullName>
    </submittedName>
</protein>
<dbReference type="EMBL" id="CAJHIR010000030">
    <property type="protein sequence ID" value="CAD6493724.1"/>
    <property type="molecule type" value="Genomic_DNA"/>
</dbReference>
<comment type="caution">
    <text evidence="2">The sequence shown here is derived from an EMBL/GenBank/DDBJ whole genome shotgun (WGS) entry which is preliminary data.</text>
</comment>
<organism evidence="2 3">
    <name type="scientific">Candidatus Argoarchaeum ethanivorans</name>
    <dbReference type="NCBI Taxonomy" id="2608793"/>
    <lineage>
        <taxon>Archaea</taxon>
        <taxon>Methanobacteriati</taxon>
        <taxon>Methanobacteriota</taxon>
        <taxon>Stenosarchaea group</taxon>
        <taxon>Methanomicrobia</taxon>
        <taxon>Methanosarcinales</taxon>
        <taxon>Methanosarcinales incertae sedis</taxon>
        <taxon>GOM Arc I cluster</taxon>
        <taxon>Candidatus Argoarchaeum</taxon>
    </lineage>
</organism>
<dbReference type="AlphaFoldDB" id="A0A811T8U2"/>
<evidence type="ECO:0000313" key="3">
    <source>
        <dbReference type="Proteomes" id="UP000612009"/>
    </source>
</evidence>
<feature type="coiled-coil region" evidence="1">
    <location>
        <begin position="254"/>
        <end position="281"/>
    </location>
</feature>
<sequence length="353" mass="40822">MGWKEGRGMFPFLSSAEALQHPVRPFKVNERCFIRKEHKCGKIFGASKSCFIACPDEEELEPILELFSEKLAKVDIEPIIAVKERAYGQDIFCTKICGKIIESKFCATILDNSIVDGKNIPSPNVYYEYGLMTSLGKHIIPLQKEDLKLAFNIQSYDTIKYNSGNIGTELDRAIKDAVRITESIDKEDKKAGVFSEKSILRSFEISGFELKKDETWILYNAINDTEFKGFGQYDKGFYIYLGRLDDQEEMQTYLEDLNIVLYRTEKKFEELERDMQKLAKENKDFEPIYKTLSLMSNIYIGFIINSEIDISDFIKNAESMMSKYYRFSLTYNKNSEILFGDIKVNLDYSKPSL</sequence>
<proteinExistence type="predicted"/>
<evidence type="ECO:0000313" key="2">
    <source>
        <dbReference type="EMBL" id="CAD6493724.1"/>
    </source>
</evidence>
<gene>
    <name evidence="2" type="ORF">LAKADJCE_00569</name>
</gene>
<dbReference type="Proteomes" id="UP000612009">
    <property type="component" value="Unassembled WGS sequence"/>
</dbReference>
<keyword evidence="1" id="KW-0175">Coiled coil</keyword>